<dbReference type="Pfam" id="PF01490">
    <property type="entry name" value="Aa_trans"/>
    <property type="match status" value="1"/>
</dbReference>
<dbReference type="FunFam" id="1.20.1740.10:FF:000052">
    <property type="entry name" value="Lysine histidine transporter-like 3"/>
    <property type="match status" value="1"/>
</dbReference>
<evidence type="ECO:0000259" key="7">
    <source>
        <dbReference type="Pfam" id="PF01490"/>
    </source>
</evidence>
<dbReference type="Proteomes" id="UP000887578">
    <property type="component" value="Unplaced"/>
</dbReference>
<dbReference type="WBParaSite" id="PDA_v2.g16313.t1">
    <property type="protein sequence ID" value="PDA_v2.g16313.t1"/>
    <property type="gene ID" value="PDA_v2.g16313"/>
</dbReference>
<sequence length="433" mass="48296">MLTSLMLGASWNILIRRWPEYRSHCRKPYPEMAYRAIGPFYKTIVSLCIDLTQFGIAVVYLLLSAKNIHDAIKSFSNADISFCYVIIIVAACLLPALFLKSPQDFWWAVVLAMFTTCAAIILILVGSASDYEICHHSHHLPDFKLTNYFLGLGTLIASYGGHSAFPTIQHDMKKPTDFYKSTFLAFSILFCMYTPVSLMGFLTYGDSLRDSVINSIQIQWIQQAVNLLITIHCILTLTIVLNPLNQDIEDLFSVPHEFGIKRVIVRTGTMIGVTFLAESIPTFGPMLDLMGGTTLALTCLILPPLFYVFLLAGEKRAQRLKALRGFNNETENDQACTFAEMIQEIPKYILIISAVIAAIGIMGGGAATYSAIKELSTTQFKVPCYIQPFIHNIDSEGNTTSTNCCGRYQNLTTHDSVTCSSENLDFYGKRKNP</sequence>
<keyword evidence="8" id="KW-1185">Reference proteome</keyword>
<evidence type="ECO:0000256" key="6">
    <source>
        <dbReference type="SAM" id="Phobius"/>
    </source>
</evidence>
<dbReference type="Gene3D" id="1.20.1740.10">
    <property type="entry name" value="Amino acid/polyamine transporter I"/>
    <property type="match status" value="1"/>
</dbReference>
<evidence type="ECO:0000256" key="5">
    <source>
        <dbReference type="ARBA" id="ARBA00023136"/>
    </source>
</evidence>
<evidence type="ECO:0000256" key="2">
    <source>
        <dbReference type="ARBA" id="ARBA00022448"/>
    </source>
</evidence>
<keyword evidence="4 6" id="KW-1133">Transmembrane helix</keyword>
<dbReference type="AlphaFoldDB" id="A0A914PDR3"/>
<accession>A0A914PDR3</accession>
<evidence type="ECO:0000313" key="8">
    <source>
        <dbReference type="Proteomes" id="UP000887578"/>
    </source>
</evidence>
<evidence type="ECO:0000256" key="3">
    <source>
        <dbReference type="ARBA" id="ARBA00022692"/>
    </source>
</evidence>
<organism evidence="8 9">
    <name type="scientific">Panagrolaimus davidi</name>
    <dbReference type="NCBI Taxonomy" id="227884"/>
    <lineage>
        <taxon>Eukaryota</taxon>
        <taxon>Metazoa</taxon>
        <taxon>Ecdysozoa</taxon>
        <taxon>Nematoda</taxon>
        <taxon>Chromadorea</taxon>
        <taxon>Rhabditida</taxon>
        <taxon>Tylenchina</taxon>
        <taxon>Panagrolaimomorpha</taxon>
        <taxon>Panagrolaimoidea</taxon>
        <taxon>Panagrolaimidae</taxon>
        <taxon>Panagrolaimus</taxon>
    </lineage>
</organism>
<keyword evidence="3 6" id="KW-0812">Transmembrane</keyword>
<feature type="transmembrane region" description="Helical" evidence="6">
    <location>
        <begin position="40"/>
        <end position="63"/>
    </location>
</feature>
<dbReference type="InterPro" id="IPR013057">
    <property type="entry name" value="AA_transpt_TM"/>
</dbReference>
<dbReference type="GO" id="GO:0016020">
    <property type="term" value="C:membrane"/>
    <property type="evidence" value="ECO:0007669"/>
    <property type="project" value="UniProtKB-SubCell"/>
</dbReference>
<evidence type="ECO:0000313" key="9">
    <source>
        <dbReference type="WBParaSite" id="PDA_v2.g16313.t1"/>
    </source>
</evidence>
<proteinExistence type="predicted"/>
<keyword evidence="5 6" id="KW-0472">Membrane</keyword>
<feature type="transmembrane region" description="Helical" evidence="6">
    <location>
        <begin position="289"/>
        <end position="312"/>
    </location>
</feature>
<feature type="transmembrane region" description="Helical" evidence="6">
    <location>
        <begin position="75"/>
        <end position="99"/>
    </location>
</feature>
<protein>
    <submittedName>
        <fullName evidence="9">Amino acid transporter transmembrane domain-containing protein</fullName>
    </submittedName>
</protein>
<evidence type="ECO:0000256" key="4">
    <source>
        <dbReference type="ARBA" id="ARBA00022989"/>
    </source>
</evidence>
<dbReference type="PANTHER" id="PTHR48017">
    <property type="entry name" value="OS05G0424000 PROTEIN-RELATED"/>
    <property type="match status" value="1"/>
</dbReference>
<feature type="domain" description="Amino acid transporter transmembrane" evidence="7">
    <location>
        <begin position="13"/>
        <end position="319"/>
    </location>
</feature>
<feature type="transmembrane region" description="Helical" evidence="6">
    <location>
        <begin position="348"/>
        <end position="372"/>
    </location>
</feature>
<keyword evidence="2" id="KW-0813">Transport</keyword>
<evidence type="ECO:0000256" key="1">
    <source>
        <dbReference type="ARBA" id="ARBA00004370"/>
    </source>
</evidence>
<feature type="transmembrane region" description="Helical" evidence="6">
    <location>
        <begin position="182"/>
        <end position="204"/>
    </location>
</feature>
<feature type="transmembrane region" description="Helical" evidence="6">
    <location>
        <begin position="105"/>
        <end position="125"/>
    </location>
</feature>
<reference evidence="9" key="1">
    <citation type="submission" date="2022-11" db="UniProtKB">
        <authorList>
            <consortium name="WormBaseParasite"/>
        </authorList>
    </citation>
    <scope>IDENTIFICATION</scope>
</reference>
<feature type="transmembrane region" description="Helical" evidence="6">
    <location>
        <begin position="145"/>
        <end position="162"/>
    </location>
</feature>
<feature type="transmembrane region" description="Helical" evidence="6">
    <location>
        <begin position="225"/>
        <end position="244"/>
    </location>
</feature>
<comment type="subcellular location">
    <subcellularLocation>
        <location evidence="1">Membrane</location>
    </subcellularLocation>
</comment>
<name>A0A914PDR3_9BILA</name>